<evidence type="ECO:0000256" key="1">
    <source>
        <dbReference type="SAM" id="MobiDB-lite"/>
    </source>
</evidence>
<proteinExistence type="predicted"/>
<dbReference type="EMBL" id="JARK01000384">
    <property type="protein sequence ID" value="EYC37501.1"/>
    <property type="molecule type" value="Genomic_DNA"/>
</dbReference>
<feature type="region of interest" description="Disordered" evidence="1">
    <location>
        <begin position="18"/>
        <end position="76"/>
    </location>
</feature>
<gene>
    <name evidence="2" type="primary">Acey_s0784.g2334</name>
    <name evidence="2" type="ORF">Y032_0784g2334</name>
</gene>
<evidence type="ECO:0000313" key="2">
    <source>
        <dbReference type="EMBL" id="EYC37501.1"/>
    </source>
</evidence>
<evidence type="ECO:0000313" key="3">
    <source>
        <dbReference type="Proteomes" id="UP000024635"/>
    </source>
</evidence>
<dbReference type="AlphaFoldDB" id="A0A016WD31"/>
<comment type="caution">
    <text evidence="2">The sequence shown here is derived from an EMBL/GenBank/DDBJ whole genome shotgun (WGS) entry which is preliminary data.</text>
</comment>
<name>A0A016WD31_9BILA</name>
<feature type="compositionally biased region" description="Basic and acidic residues" evidence="1">
    <location>
        <begin position="55"/>
        <end position="64"/>
    </location>
</feature>
<sequence>MPNGRTIRRPLNKIFPLEIRSFPSEDENIDDEDQDPQEDDDNGGSLQQECEPECADDHEQEHETSPQNLREVPGRQSKTRAYDAIRFFEESLEEPGTSTYTAIKVPYFLAIFLTLMCIWGDTTAAYVGSAITCANGTVGVHPPYDSFMLCFDDQCRSYTKTSEKMTFQLPLSPHQKRTKVILKVAREKYTQSVTVHCDSPNFCDARFLS</sequence>
<organism evidence="2 3">
    <name type="scientific">Ancylostoma ceylanicum</name>
    <dbReference type="NCBI Taxonomy" id="53326"/>
    <lineage>
        <taxon>Eukaryota</taxon>
        <taxon>Metazoa</taxon>
        <taxon>Ecdysozoa</taxon>
        <taxon>Nematoda</taxon>
        <taxon>Chromadorea</taxon>
        <taxon>Rhabditida</taxon>
        <taxon>Rhabditina</taxon>
        <taxon>Rhabditomorpha</taxon>
        <taxon>Strongyloidea</taxon>
        <taxon>Ancylostomatidae</taxon>
        <taxon>Ancylostomatinae</taxon>
        <taxon>Ancylostoma</taxon>
    </lineage>
</organism>
<protein>
    <submittedName>
        <fullName evidence="2">Uncharacterized protein</fullName>
    </submittedName>
</protein>
<feature type="compositionally biased region" description="Acidic residues" evidence="1">
    <location>
        <begin position="24"/>
        <end position="42"/>
    </location>
</feature>
<dbReference type="Proteomes" id="UP000024635">
    <property type="component" value="Unassembled WGS sequence"/>
</dbReference>
<accession>A0A016WD31</accession>
<keyword evidence="3" id="KW-1185">Reference proteome</keyword>
<reference evidence="3" key="1">
    <citation type="journal article" date="2015" name="Nat. Genet.">
        <title>The genome and transcriptome of the zoonotic hookworm Ancylostoma ceylanicum identify infection-specific gene families.</title>
        <authorList>
            <person name="Schwarz E.M."/>
            <person name="Hu Y."/>
            <person name="Antoshechkin I."/>
            <person name="Miller M.M."/>
            <person name="Sternberg P.W."/>
            <person name="Aroian R.V."/>
        </authorList>
    </citation>
    <scope>NUCLEOTIDE SEQUENCE</scope>
    <source>
        <strain evidence="3">HY135</strain>
    </source>
</reference>